<feature type="transmembrane region" description="Helical" evidence="4">
    <location>
        <begin position="365"/>
        <end position="383"/>
    </location>
</feature>
<feature type="transmembrane region" description="Helical" evidence="4">
    <location>
        <begin position="87"/>
        <end position="106"/>
    </location>
</feature>
<evidence type="ECO:0000256" key="4">
    <source>
        <dbReference type="SAM" id="Phobius"/>
    </source>
</evidence>
<dbReference type="PANTHER" id="PTHR44688">
    <property type="entry name" value="DNA-BINDING TRANSCRIPTIONAL ACTIVATOR DEVR_DOSR"/>
    <property type="match status" value="1"/>
</dbReference>
<dbReference type="EMBL" id="JAJMLW010000001">
    <property type="protein sequence ID" value="MCI2241080.1"/>
    <property type="molecule type" value="Genomic_DNA"/>
</dbReference>
<keyword evidence="4" id="KW-1133">Transmembrane helix</keyword>
<keyword evidence="7" id="KW-1185">Reference proteome</keyword>
<feature type="transmembrane region" description="Helical" evidence="4">
    <location>
        <begin position="339"/>
        <end position="359"/>
    </location>
</feature>
<keyword evidence="4" id="KW-0472">Membrane</keyword>
<feature type="transmembrane region" description="Helical" evidence="4">
    <location>
        <begin position="178"/>
        <end position="197"/>
    </location>
</feature>
<dbReference type="InterPro" id="IPR000792">
    <property type="entry name" value="Tscrpt_reg_LuxR_C"/>
</dbReference>
<dbReference type="Gene3D" id="1.10.10.10">
    <property type="entry name" value="Winged helix-like DNA-binding domain superfamily/Winged helix DNA-binding domain"/>
    <property type="match status" value="1"/>
</dbReference>
<protein>
    <submittedName>
        <fullName evidence="6">Helix-turn-helix transcriptional regulator</fullName>
    </submittedName>
</protein>
<dbReference type="InterPro" id="IPR016032">
    <property type="entry name" value="Sig_transdc_resp-reg_C-effctor"/>
</dbReference>
<dbReference type="CDD" id="cd06170">
    <property type="entry name" value="LuxR_C_like"/>
    <property type="match status" value="1"/>
</dbReference>
<dbReference type="InterPro" id="IPR036388">
    <property type="entry name" value="WH-like_DNA-bd_sf"/>
</dbReference>
<proteinExistence type="predicted"/>
<feature type="transmembrane region" description="Helical" evidence="4">
    <location>
        <begin position="25"/>
        <end position="45"/>
    </location>
</feature>
<dbReference type="PANTHER" id="PTHR44688:SF16">
    <property type="entry name" value="DNA-BINDING TRANSCRIPTIONAL ACTIVATOR DEVR_DOSR"/>
    <property type="match status" value="1"/>
</dbReference>
<dbReference type="Proteomes" id="UP001430755">
    <property type="component" value="Unassembled WGS sequence"/>
</dbReference>
<evidence type="ECO:0000259" key="5">
    <source>
        <dbReference type="PROSITE" id="PS50043"/>
    </source>
</evidence>
<sequence length="493" mass="52658">MNIEVTRRNGLRQVAHDVRRQPAPFLLFTAYKTFAVLLFLQGFFFGGTFEVAGVALPLLAVFLLACAGVFLFFALCFKRITVVDKDGYLWALAASMTLGVFFLYVGGHGGMIDEGVRAATLGLGMAMLAGGTVGVHVELGRLFGMLGMTPTMTYGIASALATGVLSLAVALMSPEARWALAFVMPAVIVLAFCRARASAFPDRRALYRDSTIELLIPYRFLATSVTQGLALGVPLGFMSLSGVLSQEPDSVGYVLAALLALLAVLVLQMDFNRSIYQIGFPLAAGGLLAAGLLGPASPVAALLQVTGFLYLDLVLWGLGSYLIKNCDQPATWLSSCPSAALMTGRALGIVAGSVALQVLVGSAEVMAFFCVLAFLMLMAALLLTNGANLRTGWGFVRPGGPDEATGSARTCEVIAQEFGLTQREGEIMHSIIRGKSRKEIAEDLFVTPNTIKTHLHNLYGKLDIHSEADLKAFVAKRERMFSTPEDSRPLPPE</sequence>
<comment type="caution">
    <text evidence="6">The sequence shown here is derived from an EMBL/GenBank/DDBJ whole genome shotgun (WGS) entry which is preliminary data.</text>
</comment>
<feature type="transmembrane region" description="Helical" evidence="4">
    <location>
        <begin position="51"/>
        <end position="75"/>
    </location>
</feature>
<dbReference type="PROSITE" id="PS50043">
    <property type="entry name" value="HTH_LUXR_2"/>
    <property type="match status" value="1"/>
</dbReference>
<keyword evidence="2" id="KW-0238">DNA-binding</keyword>
<feature type="transmembrane region" description="Helical" evidence="4">
    <location>
        <begin position="250"/>
        <end position="267"/>
    </location>
</feature>
<keyword evidence="3" id="KW-0804">Transcription</keyword>
<gene>
    <name evidence="6" type="ORF">LPT13_01775</name>
</gene>
<dbReference type="Pfam" id="PF00196">
    <property type="entry name" value="GerE"/>
    <property type="match status" value="1"/>
</dbReference>
<evidence type="ECO:0000313" key="7">
    <source>
        <dbReference type="Proteomes" id="UP001430755"/>
    </source>
</evidence>
<evidence type="ECO:0000256" key="1">
    <source>
        <dbReference type="ARBA" id="ARBA00023015"/>
    </source>
</evidence>
<organism evidence="6 7">
    <name type="scientific">Adlercreutzia faecimuris</name>
    <dbReference type="NCBI Taxonomy" id="2897341"/>
    <lineage>
        <taxon>Bacteria</taxon>
        <taxon>Bacillati</taxon>
        <taxon>Actinomycetota</taxon>
        <taxon>Coriobacteriia</taxon>
        <taxon>Eggerthellales</taxon>
        <taxon>Eggerthellaceae</taxon>
        <taxon>Adlercreutzia</taxon>
    </lineage>
</organism>
<evidence type="ECO:0000256" key="2">
    <source>
        <dbReference type="ARBA" id="ARBA00023125"/>
    </source>
</evidence>
<feature type="transmembrane region" description="Helical" evidence="4">
    <location>
        <begin position="218"/>
        <end position="238"/>
    </location>
</feature>
<evidence type="ECO:0000313" key="6">
    <source>
        <dbReference type="EMBL" id="MCI2241080.1"/>
    </source>
</evidence>
<feature type="transmembrane region" description="Helical" evidence="4">
    <location>
        <begin position="118"/>
        <end position="139"/>
    </location>
</feature>
<reference evidence="6" key="1">
    <citation type="submission" date="2021-11" db="EMBL/GenBank/DDBJ databases">
        <title>A Novel Adlercreutzia Species, isolated from a Allomyrina dichotoma larva feces.</title>
        <authorList>
            <person name="Suh M.K."/>
        </authorList>
    </citation>
    <scope>NUCLEOTIDE SEQUENCE</scope>
    <source>
        <strain evidence="6">JBNU-10</strain>
    </source>
</reference>
<dbReference type="RefSeq" id="WP_242162883.1">
    <property type="nucleotide sequence ID" value="NZ_JAJMLW010000001.1"/>
</dbReference>
<feature type="transmembrane region" description="Helical" evidence="4">
    <location>
        <begin position="274"/>
        <end position="293"/>
    </location>
</feature>
<feature type="domain" description="HTH luxR-type" evidence="5">
    <location>
        <begin position="413"/>
        <end position="478"/>
    </location>
</feature>
<name>A0ABS9WET3_9ACTN</name>
<dbReference type="SMART" id="SM00421">
    <property type="entry name" value="HTH_LUXR"/>
    <property type="match status" value="1"/>
</dbReference>
<dbReference type="SUPFAM" id="SSF46894">
    <property type="entry name" value="C-terminal effector domain of the bipartite response regulators"/>
    <property type="match status" value="1"/>
</dbReference>
<feature type="transmembrane region" description="Helical" evidence="4">
    <location>
        <begin position="151"/>
        <end position="172"/>
    </location>
</feature>
<keyword evidence="4" id="KW-0812">Transmembrane</keyword>
<dbReference type="PRINTS" id="PR00038">
    <property type="entry name" value="HTHLUXR"/>
</dbReference>
<evidence type="ECO:0000256" key="3">
    <source>
        <dbReference type="ARBA" id="ARBA00023163"/>
    </source>
</evidence>
<keyword evidence="1" id="KW-0805">Transcription regulation</keyword>
<feature type="transmembrane region" description="Helical" evidence="4">
    <location>
        <begin position="299"/>
        <end position="318"/>
    </location>
</feature>
<accession>A0ABS9WET3</accession>